<dbReference type="GO" id="GO:0008413">
    <property type="term" value="F:8-oxo-7,8-dihydroguanosine triphosphate pyrophosphatase activity"/>
    <property type="evidence" value="ECO:0007669"/>
    <property type="project" value="InterPro"/>
</dbReference>
<evidence type="ECO:0000256" key="20">
    <source>
        <dbReference type="ARBA" id="ARBA00030682"/>
    </source>
</evidence>
<dbReference type="InterPro" id="IPR020084">
    <property type="entry name" value="NUDIX_hydrolase_CS"/>
</dbReference>
<evidence type="ECO:0000256" key="24">
    <source>
        <dbReference type="ARBA" id="ARBA00048894"/>
    </source>
</evidence>
<dbReference type="PROSITE" id="PS51462">
    <property type="entry name" value="NUDIX"/>
    <property type="match status" value="1"/>
</dbReference>
<dbReference type="STRING" id="796925.A0A137PII9"/>
<keyword evidence="8 27" id="KW-0378">Hydrolase</keyword>
<evidence type="ECO:0000256" key="26">
    <source>
        <dbReference type="ARBA" id="ARBA00053094"/>
    </source>
</evidence>
<comment type="catalytic activity">
    <reaction evidence="24">
        <text>O(6)-methyl-dGTP + H2O = O(6)-methyl-dGMP + diphosphate + H(+)</text>
        <dbReference type="Rhea" id="RHEA:67600"/>
        <dbReference type="ChEBI" id="CHEBI:15377"/>
        <dbReference type="ChEBI" id="CHEBI:15378"/>
        <dbReference type="ChEBI" id="CHEBI:33019"/>
        <dbReference type="ChEBI" id="CHEBI:169974"/>
        <dbReference type="ChEBI" id="CHEBI:169975"/>
    </reaction>
    <physiologicalReaction direction="left-to-right" evidence="24">
        <dbReference type="Rhea" id="RHEA:67601"/>
    </physiologicalReaction>
</comment>
<keyword evidence="7" id="KW-0479">Metal-binding</keyword>
<dbReference type="Pfam" id="PF00293">
    <property type="entry name" value="NUDIX"/>
    <property type="match status" value="1"/>
</dbReference>
<keyword evidence="10" id="KW-0694">RNA-binding</keyword>
<dbReference type="AlphaFoldDB" id="A0A137PII9"/>
<comment type="subcellular location">
    <subcellularLocation>
        <location evidence="3">Cytoplasm</location>
    </subcellularLocation>
    <subcellularLocation>
        <location evidence="2">Nucleus</location>
    </subcellularLocation>
</comment>
<dbReference type="OrthoDB" id="447842at2759"/>
<evidence type="ECO:0000256" key="21">
    <source>
        <dbReference type="ARBA" id="ARBA00031927"/>
    </source>
</evidence>
<keyword evidence="30" id="KW-1185">Reference proteome</keyword>
<dbReference type="GO" id="GO:0005634">
    <property type="term" value="C:nucleus"/>
    <property type="evidence" value="ECO:0007669"/>
    <property type="project" value="UniProtKB-SubCell"/>
</dbReference>
<proteinExistence type="inferred from homology"/>
<evidence type="ECO:0000256" key="3">
    <source>
        <dbReference type="ARBA" id="ARBA00004496"/>
    </source>
</evidence>
<dbReference type="GO" id="GO:0042262">
    <property type="term" value="P:DNA protection"/>
    <property type="evidence" value="ECO:0007669"/>
    <property type="project" value="InterPro"/>
</dbReference>
<reference evidence="29 30" key="1">
    <citation type="journal article" date="2015" name="Genome Biol. Evol.">
        <title>Phylogenomic analyses indicate that early fungi evolved digesting cell walls of algal ancestors of land plants.</title>
        <authorList>
            <person name="Chang Y."/>
            <person name="Wang S."/>
            <person name="Sekimoto S."/>
            <person name="Aerts A.L."/>
            <person name="Choi C."/>
            <person name="Clum A."/>
            <person name="LaButti K.M."/>
            <person name="Lindquist E.A."/>
            <person name="Yee Ngan C."/>
            <person name="Ohm R.A."/>
            <person name="Salamov A.A."/>
            <person name="Grigoriev I.V."/>
            <person name="Spatafora J.W."/>
            <person name="Berbee M.L."/>
        </authorList>
    </citation>
    <scope>NUCLEOTIDE SEQUENCE [LARGE SCALE GENOMIC DNA]</scope>
    <source>
        <strain evidence="29 30">NRRL 28638</strain>
    </source>
</reference>
<evidence type="ECO:0000256" key="2">
    <source>
        <dbReference type="ARBA" id="ARBA00004123"/>
    </source>
</evidence>
<evidence type="ECO:0000256" key="22">
    <source>
        <dbReference type="ARBA" id="ARBA00032071"/>
    </source>
</evidence>
<evidence type="ECO:0000256" key="9">
    <source>
        <dbReference type="ARBA" id="ARBA00022842"/>
    </source>
</evidence>
<dbReference type="OMA" id="MIEATLC"/>
<evidence type="ECO:0000256" key="11">
    <source>
        <dbReference type="ARBA" id="ARBA00023242"/>
    </source>
</evidence>
<dbReference type="PRINTS" id="PR00502">
    <property type="entry name" value="NUDIXFAMILY"/>
</dbReference>
<dbReference type="InterPro" id="IPR000086">
    <property type="entry name" value="NUDIX_hydrolase_dom"/>
</dbReference>
<comment type="catalytic activity">
    <reaction evidence="15">
        <text>2-oxo-ATP + H2O = 2-oxo-AMP + diphosphate + H(+)</text>
        <dbReference type="Rhea" id="RHEA:67392"/>
        <dbReference type="ChEBI" id="CHEBI:15377"/>
        <dbReference type="ChEBI" id="CHEBI:15378"/>
        <dbReference type="ChEBI" id="CHEBI:33019"/>
        <dbReference type="ChEBI" id="CHEBI:71395"/>
        <dbReference type="ChEBI" id="CHEBI:172878"/>
    </reaction>
    <physiologicalReaction direction="left-to-right" evidence="15">
        <dbReference type="Rhea" id="RHEA:67393"/>
    </physiologicalReaction>
</comment>
<comment type="catalytic activity">
    <reaction evidence="25">
        <text>N(6)-methyl-dATP + H2O = N(6)-methyl-dAMP + diphosphate + H(+)</text>
        <dbReference type="Rhea" id="RHEA:67604"/>
        <dbReference type="ChEBI" id="CHEBI:15377"/>
        <dbReference type="ChEBI" id="CHEBI:15378"/>
        <dbReference type="ChEBI" id="CHEBI:33019"/>
        <dbReference type="ChEBI" id="CHEBI:169976"/>
        <dbReference type="ChEBI" id="CHEBI:172872"/>
    </reaction>
    <physiologicalReaction direction="left-to-right" evidence="25">
        <dbReference type="Rhea" id="RHEA:67605"/>
    </physiologicalReaction>
</comment>
<keyword evidence="11" id="KW-0539">Nucleus</keyword>
<evidence type="ECO:0000256" key="5">
    <source>
        <dbReference type="ARBA" id="ARBA00011245"/>
    </source>
</evidence>
<dbReference type="InterPro" id="IPR003563">
    <property type="entry name" value="8ODP"/>
</dbReference>
<name>A0A137PII9_CONC2</name>
<evidence type="ECO:0000259" key="28">
    <source>
        <dbReference type="PROSITE" id="PS51462"/>
    </source>
</evidence>
<comment type="catalytic activity">
    <reaction evidence="13">
        <text>2-oxo-dATP + H2O = 2-oxo-dAMP + diphosphate + H(+)</text>
        <dbReference type="Rhea" id="RHEA:31583"/>
        <dbReference type="ChEBI" id="CHEBI:15377"/>
        <dbReference type="ChEBI" id="CHEBI:15378"/>
        <dbReference type="ChEBI" id="CHEBI:33019"/>
        <dbReference type="ChEBI" id="CHEBI:63212"/>
        <dbReference type="ChEBI" id="CHEBI:77897"/>
        <dbReference type="EC" id="3.6.1.56"/>
    </reaction>
    <physiologicalReaction direction="left-to-right" evidence="13">
        <dbReference type="Rhea" id="RHEA:31584"/>
    </physiologicalReaction>
</comment>
<evidence type="ECO:0000256" key="14">
    <source>
        <dbReference type="ARBA" id="ARBA00024486"/>
    </source>
</evidence>
<dbReference type="Proteomes" id="UP000070444">
    <property type="component" value="Unassembled WGS sequence"/>
</dbReference>
<dbReference type="GO" id="GO:0046872">
    <property type="term" value="F:metal ion binding"/>
    <property type="evidence" value="ECO:0007669"/>
    <property type="project" value="UniProtKB-KW"/>
</dbReference>
<evidence type="ECO:0000256" key="19">
    <source>
        <dbReference type="ARBA" id="ARBA00030634"/>
    </source>
</evidence>
<dbReference type="GO" id="GO:0008828">
    <property type="term" value="F:dATP diphosphatase activity"/>
    <property type="evidence" value="ECO:0007669"/>
    <property type="project" value="UniProtKB-EC"/>
</dbReference>
<evidence type="ECO:0000256" key="12">
    <source>
        <dbReference type="ARBA" id="ARBA00024448"/>
    </source>
</evidence>
<evidence type="ECO:0000313" key="30">
    <source>
        <dbReference type="Proteomes" id="UP000070444"/>
    </source>
</evidence>
<dbReference type="GO" id="GO:0005737">
    <property type="term" value="C:cytoplasm"/>
    <property type="evidence" value="ECO:0007669"/>
    <property type="project" value="UniProtKB-SubCell"/>
</dbReference>
<evidence type="ECO:0000313" key="29">
    <source>
        <dbReference type="EMBL" id="KXN74751.1"/>
    </source>
</evidence>
<dbReference type="PROSITE" id="PS00893">
    <property type="entry name" value="NUDIX_BOX"/>
    <property type="match status" value="1"/>
</dbReference>
<evidence type="ECO:0000256" key="10">
    <source>
        <dbReference type="ARBA" id="ARBA00022884"/>
    </source>
</evidence>
<evidence type="ECO:0000256" key="6">
    <source>
        <dbReference type="ARBA" id="ARBA00022490"/>
    </source>
</evidence>
<dbReference type="PANTHER" id="PTHR43758">
    <property type="entry name" value="7,8-DIHYDRO-8-OXOGUANINE TRIPHOSPHATASE"/>
    <property type="match status" value="1"/>
</dbReference>
<dbReference type="EMBL" id="KQ964420">
    <property type="protein sequence ID" value="KXN74751.1"/>
    <property type="molecule type" value="Genomic_DNA"/>
</dbReference>
<dbReference type="CDD" id="cd03427">
    <property type="entry name" value="NUDIX_MTH1_Nudt1"/>
    <property type="match status" value="1"/>
</dbReference>
<comment type="function">
    <text evidence="26">Oxidized purine nucleoside triphosphate hydrolase which is a prominent sanitizer of the oxidized nucleotide pool. Catalyzes the hydrolysis of 2-oxo-dATP (2-hydroxy-dATP) into 2-oxo-dAMP. Also has a significant hydrolase activity toward 2-oxo-ATP, 8-oxo-dGTP and 8-oxo-dATP. Through the hydrolysis of oxidized purine nucleoside triphosphates, prevents their incorporation into DNA and the subsequent transversions A:T to C:G and G:C to T:A. Also catalyzes the hydrolysis of methylated purine nucleoside triphosphate preventing their integration into DNA. Through this antimutagenic activity protects cells from oxidative stress.</text>
</comment>
<evidence type="ECO:0000256" key="15">
    <source>
        <dbReference type="ARBA" id="ARBA00024596"/>
    </source>
</evidence>
<dbReference type="PANTHER" id="PTHR43758:SF2">
    <property type="entry name" value="OXIDIZED PURINE NUCLEOSIDE TRIPHOSPHATE HYDROLASE"/>
    <property type="match status" value="1"/>
</dbReference>
<accession>A0A137PII9</accession>
<comment type="subunit">
    <text evidence="5">Monomer.</text>
</comment>
<dbReference type="Gene3D" id="3.90.79.10">
    <property type="entry name" value="Nucleoside Triphosphate Pyrophosphohydrolase"/>
    <property type="match status" value="1"/>
</dbReference>
<evidence type="ECO:0000256" key="16">
    <source>
        <dbReference type="ARBA" id="ARBA00026103"/>
    </source>
</evidence>
<evidence type="ECO:0000256" key="25">
    <source>
        <dbReference type="ARBA" id="ARBA00049032"/>
    </source>
</evidence>
<comment type="similarity">
    <text evidence="4 27">Belongs to the Nudix hydrolase family.</text>
</comment>
<dbReference type="SUPFAM" id="SSF55811">
    <property type="entry name" value="Nudix"/>
    <property type="match status" value="1"/>
</dbReference>
<evidence type="ECO:0000256" key="27">
    <source>
        <dbReference type="RuleBase" id="RU003476"/>
    </source>
</evidence>
<dbReference type="EC" id="3.6.1.56" evidence="16"/>
<evidence type="ECO:0000256" key="1">
    <source>
        <dbReference type="ARBA" id="ARBA00001946"/>
    </source>
</evidence>
<gene>
    <name evidence="29" type="ORF">CONCODRAFT_76651</name>
</gene>
<comment type="catalytic activity">
    <reaction evidence="12">
        <text>8-oxo-dATP + H2O = 8-oxo-dAMP + diphosphate + H(+)</text>
        <dbReference type="Rhea" id="RHEA:65396"/>
        <dbReference type="ChEBI" id="CHEBI:15377"/>
        <dbReference type="ChEBI" id="CHEBI:15378"/>
        <dbReference type="ChEBI" id="CHEBI:33019"/>
        <dbReference type="ChEBI" id="CHEBI:71361"/>
        <dbReference type="ChEBI" id="CHEBI:172871"/>
    </reaction>
    <physiologicalReaction direction="left-to-right" evidence="12">
        <dbReference type="Rhea" id="RHEA:65397"/>
    </physiologicalReaction>
</comment>
<comment type="cofactor">
    <cofactor evidence="1">
        <name>Mg(2+)</name>
        <dbReference type="ChEBI" id="CHEBI:18420"/>
    </cofactor>
</comment>
<keyword evidence="6" id="KW-0963">Cytoplasm</keyword>
<comment type="catalytic activity">
    <reaction evidence="14">
        <text>8-oxo-dGTP + H2O = 8-oxo-dGMP + diphosphate + H(+)</text>
        <dbReference type="Rhea" id="RHEA:31575"/>
        <dbReference type="ChEBI" id="CHEBI:15377"/>
        <dbReference type="ChEBI" id="CHEBI:15378"/>
        <dbReference type="ChEBI" id="CHEBI:33019"/>
        <dbReference type="ChEBI" id="CHEBI:63224"/>
        <dbReference type="ChEBI" id="CHEBI:77896"/>
    </reaction>
    <physiologicalReaction direction="left-to-right" evidence="14">
        <dbReference type="Rhea" id="RHEA:31576"/>
    </physiologicalReaction>
</comment>
<feature type="domain" description="Nudix hydrolase" evidence="28">
    <location>
        <begin position="1"/>
        <end position="120"/>
    </location>
</feature>
<evidence type="ECO:0000256" key="17">
    <source>
        <dbReference type="ARBA" id="ARBA00026218"/>
    </source>
</evidence>
<dbReference type="PRINTS" id="PR01403">
    <property type="entry name" value="8OXTPHPHTASE"/>
</dbReference>
<evidence type="ECO:0000256" key="18">
    <source>
        <dbReference type="ARBA" id="ARBA00029673"/>
    </source>
</evidence>
<dbReference type="GO" id="GO:0003723">
    <property type="term" value="F:RNA binding"/>
    <property type="evidence" value="ECO:0007669"/>
    <property type="project" value="UniProtKB-KW"/>
</dbReference>
<evidence type="ECO:0000256" key="13">
    <source>
        <dbReference type="ARBA" id="ARBA00024459"/>
    </source>
</evidence>
<evidence type="ECO:0000256" key="23">
    <source>
        <dbReference type="ARBA" id="ARBA00048002"/>
    </source>
</evidence>
<evidence type="ECO:0000256" key="4">
    <source>
        <dbReference type="ARBA" id="ARBA00005582"/>
    </source>
</evidence>
<evidence type="ECO:0000256" key="7">
    <source>
        <dbReference type="ARBA" id="ARBA00022723"/>
    </source>
</evidence>
<comment type="catalytic activity">
    <reaction evidence="23">
        <text>N(6)-methyl-ATP + H2O = N(6)-methyl-AMP + diphosphate + H(+)</text>
        <dbReference type="Rhea" id="RHEA:67608"/>
        <dbReference type="ChEBI" id="CHEBI:15377"/>
        <dbReference type="ChEBI" id="CHEBI:15378"/>
        <dbReference type="ChEBI" id="CHEBI:33019"/>
        <dbReference type="ChEBI" id="CHEBI:144842"/>
        <dbReference type="ChEBI" id="CHEBI:172873"/>
    </reaction>
    <physiologicalReaction direction="left-to-right" evidence="23">
        <dbReference type="Rhea" id="RHEA:67609"/>
    </physiologicalReaction>
</comment>
<dbReference type="InterPro" id="IPR020476">
    <property type="entry name" value="Nudix_hydrolase"/>
</dbReference>
<protein>
    <recommendedName>
        <fullName evidence="17">Oxidized purine nucleoside triphosphate hydrolase</fullName>
        <ecNumber evidence="16">3.6.1.56</ecNumber>
    </recommendedName>
    <alternativeName>
        <fullName evidence="21">2-hydroxy-dATP diphosphatase</fullName>
    </alternativeName>
    <alternativeName>
        <fullName evidence="20">7,8-dihydro-8-oxoguanine triphosphatase</fullName>
    </alternativeName>
    <alternativeName>
        <fullName evidence="19">8-oxo-dGTPase</fullName>
    </alternativeName>
    <alternativeName>
        <fullName evidence="22">Methylated purine nucleoside triphosphate hydrolase</fullName>
    </alternativeName>
    <alternativeName>
        <fullName evidence="18">Nucleoside diphosphate-linked moiety X motif 1</fullName>
    </alternativeName>
</protein>
<organism evidence="29 30">
    <name type="scientific">Conidiobolus coronatus (strain ATCC 28846 / CBS 209.66 / NRRL 28638)</name>
    <name type="common">Delacroixia coronata</name>
    <dbReference type="NCBI Taxonomy" id="796925"/>
    <lineage>
        <taxon>Eukaryota</taxon>
        <taxon>Fungi</taxon>
        <taxon>Fungi incertae sedis</taxon>
        <taxon>Zoopagomycota</taxon>
        <taxon>Entomophthoromycotina</taxon>
        <taxon>Entomophthoromycetes</taxon>
        <taxon>Entomophthorales</taxon>
        <taxon>Ancylistaceae</taxon>
        <taxon>Conidiobolus</taxon>
    </lineage>
</organism>
<keyword evidence="9" id="KW-0460">Magnesium</keyword>
<dbReference type="InterPro" id="IPR015797">
    <property type="entry name" value="NUDIX_hydrolase-like_dom_sf"/>
</dbReference>
<evidence type="ECO:0000256" key="8">
    <source>
        <dbReference type="ARBA" id="ARBA00022801"/>
    </source>
</evidence>
<sequence>MVMDNDNNLLLGRKKRGFGEGNWLGFGGKLEPGETVEQGAKRELQEECGLIAKSLESLGNLKFVFENDPALYEVEIFYCNDYKGEIVESDEMEPKWFKESDVPFDKMWDGDYIWYPLMFQKKFGFELVKYFSEDHSKLLYHELNL</sequence>